<evidence type="ECO:0000313" key="1">
    <source>
        <dbReference type="EMBL" id="AIK68931.1"/>
    </source>
</evidence>
<evidence type="ECO:0000313" key="2">
    <source>
        <dbReference type="Proteomes" id="UP000204370"/>
    </source>
</evidence>
<proteinExistence type="predicted"/>
<gene>
    <name evidence="1" type="ORF">PBI_SWIRLEY_66</name>
</gene>
<dbReference type="RefSeq" id="YP_009208951.1">
    <property type="nucleotide sequence ID" value="NC_028912.1"/>
</dbReference>
<dbReference type="KEGG" id="vg:26635356"/>
<dbReference type="Proteomes" id="UP000204370">
    <property type="component" value="Segment"/>
</dbReference>
<reference evidence="1 2" key="1">
    <citation type="submission" date="2014-06" db="EMBL/GenBank/DDBJ databases">
        <authorList>
            <person name="Delgado B.M."/>
            <person name="Feathers C.T."/>
            <person name="Feeney M.S."/>
            <person name="Feuer K.L."/>
            <person name="Florin D.T."/>
            <person name="Gordon M.B."/>
            <person name="Gorman S.E."/>
            <person name="Grajales M."/>
            <person name="Heckman E.L."/>
            <person name="Juarez M.C."/>
            <person name="Kenna M.A."/>
            <person name="Mageeney C.M."/>
            <person name="Marzillier J.Y."/>
            <person name="Miller B.D."/>
            <person name="Schlegel J.L."/>
            <person name="So C.Y."/>
            <person name="Sternberg R.A."/>
            <person name="Ware V.C."/>
            <person name="Anders K.R."/>
            <person name="Braun M.A."/>
            <person name="Delesalle V.A."/>
            <person name="Hughes L.E."/>
            <person name="Bradley K.W."/>
            <person name="Barker L.P."/>
            <person name="Asai D.J."/>
            <person name="Bowman C.A."/>
            <person name="Russell D.A."/>
            <person name="Pope W.H."/>
            <person name="Jacobs-Sera D."/>
            <person name="Hendrix R.W."/>
            <person name="Hatfull G.F."/>
        </authorList>
    </citation>
    <scope>NUCLEOTIDE SEQUENCE [LARGE SCALE GENOMIC DNA]</scope>
</reference>
<keyword evidence="2" id="KW-1185">Reference proteome</keyword>
<dbReference type="OrthoDB" id="25274at10239"/>
<dbReference type="EMBL" id="KM101118">
    <property type="protein sequence ID" value="AIK68931.1"/>
    <property type="molecule type" value="Genomic_DNA"/>
</dbReference>
<sequence>MTTYKKDLPLSTEAEYWFVEMGRLDRLNGPSSYPFPTEQAAFRFAAAEKRRAAEHSWLDMDGTRHHGVDRDIAVRFPDGTRVTIPLPELGDIDDCDEDEL</sequence>
<accession>A0A076YJR6</accession>
<protein>
    <submittedName>
        <fullName evidence="1">Uncharacterized protein</fullName>
    </submittedName>
</protein>
<dbReference type="GeneID" id="26635356"/>
<name>A0A076YJR6_9CAUD</name>
<organism evidence="1 2">
    <name type="scientific">Mycobacterium phage Swirley</name>
    <dbReference type="NCBI Taxonomy" id="1527534"/>
    <lineage>
        <taxon>Viruses</taxon>
        <taxon>Duplodnaviria</taxon>
        <taxon>Heunggongvirae</taxon>
        <taxon>Uroviricota</taxon>
        <taxon>Caudoviricetes</taxon>
        <taxon>Benedictvirus</taxon>
        <taxon>Benedictvirus swirley</taxon>
    </lineage>
</organism>